<evidence type="ECO:0000313" key="1">
    <source>
        <dbReference type="EMBL" id="GAA0151992.1"/>
    </source>
</evidence>
<name>A0AAV3PPU8_LITER</name>
<dbReference type="Proteomes" id="UP001454036">
    <property type="component" value="Unassembled WGS sequence"/>
</dbReference>
<dbReference type="AlphaFoldDB" id="A0AAV3PPU8"/>
<proteinExistence type="predicted"/>
<evidence type="ECO:0008006" key="3">
    <source>
        <dbReference type="Google" id="ProtNLM"/>
    </source>
</evidence>
<keyword evidence="2" id="KW-1185">Reference proteome</keyword>
<evidence type="ECO:0000313" key="2">
    <source>
        <dbReference type="Proteomes" id="UP001454036"/>
    </source>
</evidence>
<comment type="caution">
    <text evidence="1">The sequence shown here is derived from an EMBL/GenBank/DDBJ whole genome shotgun (WGS) entry which is preliminary data.</text>
</comment>
<organism evidence="1 2">
    <name type="scientific">Lithospermum erythrorhizon</name>
    <name type="common">Purple gromwell</name>
    <name type="synonym">Lithospermum officinale var. erythrorhizon</name>
    <dbReference type="NCBI Taxonomy" id="34254"/>
    <lineage>
        <taxon>Eukaryota</taxon>
        <taxon>Viridiplantae</taxon>
        <taxon>Streptophyta</taxon>
        <taxon>Embryophyta</taxon>
        <taxon>Tracheophyta</taxon>
        <taxon>Spermatophyta</taxon>
        <taxon>Magnoliopsida</taxon>
        <taxon>eudicotyledons</taxon>
        <taxon>Gunneridae</taxon>
        <taxon>Pentapetalae</taxon>
        <taxon>asterids</taxon>
        <taxon>lamiids</taxon>
        <taxon>Boraginales</taxon>
        <taxon>Boraginaceae</taxon>
        <taxon>Boraginoideae</taxon>
        <taxon>Lithospermeae</taxon>
        <taxon>Lithospermum</taxon>
    </lineage>
</organism>
<gene>
    <name evidence="1" type="ORF">LIER_10585</name>
</gene>
<sequence length="110" mass="11657">MDTFNLLDIDVIVVAAGYKYKSPVMYLCGFETDSETEVVPVKCPVLMLEYVHDQGDGDMGGVVAPSEDVDGVMGPGENLEGLVGLDEDVDGVVGPNRDVDGVVGPDEHLD</sequence>
<accession>A0AAV3PPU8</accession>
<dbReference type="EMBL" id="BAABME010001891">
    <property type="protein sequence ID" value="GAA0151992.1"/>
    <property type="molecule type" value="Genomic_DNA"/>
</dbReference>
<reference evidence="1 2" key="1">
    <citation type="submission" date="2024-01" db="EMBL/GenBank/DDBJ databases">
        <title>The complete chloroplast genome sequence of Lithospermum erythrorhizon: insights into the phylogenetic relationship among Boraginaceae species and the maternal lineages of purple gromwells.</title>
        <authorList>
            <person name="Okada T."/>
            <person name="Watanabe K."/>
        </authorList>
    </citation>
    <scope>NUCLEOTIDE SEQUENCE [LARGE SCALE GENOMIC DNA]</scope>
</reference>
<protein>
    <recommendedName>
        <fullName evidence="3">Flavin-containing monooxygenase</fullName>
    </recommendedName>
</protein>